<accession>A0A4Z2IU40</accession>
<sequence length="83" mass="8895">MDTSALHSQFSPAAAQQELEQMRLGIKTGEWPEEYGAERNGPAEWDKGAGGMKTAGTETRGQYGRKGVEGALGTEPNAQEEIV</sequence>
<name>A0A4Z2IU40_9TELE</name>
<dbReference type="EMBL" id="SRLO01000051">
    <property type="protein sequence ID" value="TNN80723.1"/>
    <property type="molecule type" value="Genomic_DNA"/>
</dbReference>
<evidence type="ECO:0000313" key="3">
    <source>
        <dbReference type="Proteomes" id="UP000314294"/>
    </source>
</evidence>
<evidence type="ECO:0000256" key="1">
    <source>
        <dbReference type="SAM" id="MobiDB-lite"/>
    </source>
</evidence>
<reference evidence="2 3" key="1">
    <citation type="submission" date="2019-03" db="EMBL/GenBank/DDBJ databases">
        <title>First draft genome of Liparis tanakae, snailfish: a comprehensive survey of snailfish specific genes.</title>
        <authorList>
            <person name="Kim W."/>
            <person name="Song I."/>
            <person name="Jeong J.-H."/>
            <person name="Kim D."/>
            <person name="Kim S."/>
            <person name="Ryu S."/>
            <person name="Song J.Y."/>
            <person name="Lee S.K."/>
        </authorList>
    </citation>
    <scope>NUCLEOTIDE SEQUENCE [LARGE SCALE GENOMIC DNA]</scope>
    <source>
        <tissue evidence="2">Muscle</tissue>
    </source>
</reference>
<gene>
    <name evidence="2" type="ORF">EYF80_008957</name>
</gene>
<evidence type="ECO:0000313" key="2">
    <source>
        <dbReference type="EMBL" id="TNN80723.1"/>
    </source>
</evidence>
<dbReference type="Proteomes" id="UP000314294">
    <property type="component" value="Unassembled WGS sequence"/>
</dbReference>
<dbReference type="AlphaFoldDB" id="A0A4Z2IU40"/>
<organism evidence="2 3">
    <name type="scientific">Liparis tanakae</name>
    <name type="common">Tanaka's snailfish</name>
    <dbReference type="NCBI Taxonomy" id="230148"/>
    <lineage>
        <taxon>Eukaryota</taxon>
        <taxon>Metazoa</taxon>
        <taxon>Chordata</taxon>
        <taxon>Craniata</taxon>
        <taxon>Vertebrata</taxon>
        <taxon>Euteleostomi</taxon>
        <taxon>Actinopterygii</taxon>
        <taxon>Neopterygii</taxon>
        <taxon>Teleostei</taxon>
        <taxon>Neoteleostei</taxon>
        <taxon>Acanthomorphata</taxon>
        <taxon>Eupercaria</taxon>
        <taxon>Perciformes</taxon>
        <taxon>Cottioidei</taxon>
        <taxon>Cottales</taxon>
        <taxon>Liparidae</taxon>
        <taxon>Liparis</taxon>
    </lineage>
</organism>
<keyword evidence="3" id="KW-1185">Reference proteome</keyword>
<comment type="caution">
    <text evidence="2">The sequence shown here is derived from an EMBL/GenBank/DDBJ whole genome shotgun (WGS) entry which is preliminary data.</text>
</comment>
<feature type="region of interest" description="Disordered" evidence="1">
    <location>
        <begin position="33"/>
        <end position="83"/>
    </location>
</feature>
<protein>
    <submittedName>
        <fullName evidence="2">Uncharacterized protein</fullName>
    </submittedName>
</protein>
<proteinExistence type="predicted"/>